<keyword evidence="2" id="KW-1133">Transmembrane helix</keyword>
<keyword evidence="2" id="KW-0812">Transmembrane</keyword>
<feature type="compositionally biased region" description="Low complexity" evidence="1">
    <location>
        <begin position="174"/>
        <end position="202"/>
    </location>
</feature>
<evidence type="ECO:0000256" key="1">
    <source>
        <dbReference type="SAM" id="MobiDB-lite"/>
    </source>
</evidence>
<sequence length="219" mass="23179">MTRAGGWKIMKSWRRSRPFWGGLFILVAGMELLSIPLTVNALSVAIRFGTVGATYLIALIMMIVGVLVWFQPGQRVFLGLVAVLLSMASFVYSNLGGFLVGMTFGLLGGMLAVAWTPVSRPDTRLDTLDVRTVLAAARAALSRTSALSQAVIGEGRRPRWSASVTRVRADARPADANARPANADARPADANACPANADARPADANANVDAVAELGKSAR</sequence>
<evidence type="ECO:0000313" key="3">
    <source>
        <dbReference type="EMBL" id="MFD1937211.1"/>
    </source>
</evidence>
<feature type="region of interest" description="Disordered" evidence="1">
    <location>
        <begin position="171"/>
        <end position="202"/>
    </location>
</feature>
<organism evidence="3 4">
    <name type="scientific">Nonomuraea mangrovi</name>
    <dbReference type="NCBI Taxonomy" id="2316207"/>
    <lineage>
        <taxon>Bacteria</taxon>
        <taxon>Bacillati</taxon>
        <taxon>Actinomycetota</taxon>
        <taxon>Actinomycetes</taxon>
        <taxon>Streptosporangiales</taxon>
        <taxon>Streptosporangiaceae</taxon>
        <taxon>Nonomuraea</taxon>
    </lineage>
</organism>
<comment type="caution">
    <text evidence="3">The sequence shown here is derived from an EMBL/GenBank/DDBJ whole genome shotgun (WGS) entry which is preliminary data.</text>
</comment>
<accession>A0ABW4T8U2</accession>
<keyword evidence="2" id="KW-0472">Membrane</keyword>
<dbReference type="InterPro" id="IPR046096">
    <property type="entry name" value="DUF6114"/>
</dbReference>
<keyword evidence="4" id="KW-1185">Reference proteome</keyword>
<evidence type="ECO:0000256" key="2">
    <source>
        <dbReference type="SAM" id="Phobius"/>
    </source>
</evidence>
<name>A0ABW4T8U2_9ACTN</name>
<evidence type="ECO:0000313" key="4">
    <source>
        <dbReference type="Proteomes" id="UP001597368"/>
    </source>
</evidence>
<feature type="transmembrane region" description="Helical" evidence="2">
    <location>
        <begin position="76"/>
        <end position="92"/>
    </location>
</feature>
<reference evidence="4" key="1">
    <citation type="journal article" date="2019" name="Int. J. Syst. Evol. Microbiol.">
        <title>The Global Catalogue of Microorganisms (GCM) 10K type strain sequencing project: providing services to taxonomists for standard genome sequencing and annotation.</title>
        <authorList>
            <consortium name="The Broad Institute Genomics Platform"/>
            <consortium name="The Broad Institute Genome Sequencing Center for Infectious Disease"/>
            <person name="Wu L."/>
            <person name="Ma J."/>
        </authorList>
    </citation>
    <scope>NUCLEOTIDE SEQUENCE [LARGE SCALE GENOMIC DNA]</scope>
    <source>
        <strain evidence="4">ICMP 6774ER</strain>
    </source>
</reference>
<dbReference type="Proteomes" id="UP001597368">
    <property type="component" value="Unassembled WGS sequence"/>
</dbReference>
<feature type="transmembrane region" description="Helical" evidence="2">
    <location>
        <begin position="45"/>
        <end position="69"/>
    </location>
</feature>
<feature type="transmembrane region" description="Helical" evidence="2">
    <location>
        <begin position="98"/>
        <end position="118"/>
    </location>
</feature>
<dbReference type="EMBL" id="JBHUFV010000055">
    <property type="protein sequence ID" value="MFD1937211.1"/>
    <property type="molecule type" value="Genomic_DNA"/>
</dbReference>
<dbReference type="Pfam" id="PF19609">
    <property type="entry name" value="DUF6114"/>
    <property type="match status" value="1"/>
</dbReference>
<protein>
    <submittedName>
        <fullName evidence="3">DUF6114 domain-containing protein</fullName>
    </submittedName>
</protein>
<gene>
    <name evidence="3" type="ORF">ACFSKW_37660</name>
</gene>
<dbReference type="RefSeq" id="WP_379578168.1">
    <property type="nucleotide sequence ID" value="NZ_JBHUFV010000055.1"/>
</dbReference>
<proteinExistence type="predicted"/>
<feature type="transmembrane region" description="Helical" evidence="2">
    <location>
        <begin position="20"/>
        <end position="39"/>
    </location>
</feature>